<accession>A0ACC2L3E2</accession>
<name>A0ACC2L3E2_PERAE</name>
<comment type="caution">
    <text evidence="1">The sequence shown here is derived from an EMBL/GenBank/DDBJ whole genome shotgun (WGS) entry which is preliminary data.</text>
</comment>
<dbReference type="Proteomes" id="UP001234297">
    <property type="component" value="Chromosome 6"/>
</dbReference>
<gene>
    <name evidence="1" type="ORF">MRB53_020845</name>
</gene>
<organism evidence="1 2">
    <name type="scientific">Persea americana</name>
    <name type="common">Avocado</name>
    <dbReference type="NCBI Taxonomy" id="3435"/>
    <lineage>
        <taxon>Eukaryota</taxon>
        <taxon>Viridiplantae</taxon>
        <taxon>Streptophyta</taxon>
        <taxon>Embryophyta</taxon>
        <taxon>Tracheophyta</taxon>
        <taxon>Spermatophyta</taxon>
        <taxon>Magnoliopsida</taxon>
        <taxon>Magnoliidae</taxon>
        <taxon>Laurales</taxon>
        <taxon>Lauraceae</taxon>
        <taxon>Persea</taxon>
    </lineage>
</organism>
<protein>
    <submittedName>
        <fullName evidence="1">Uncharacterized protein</fullName>
    </submittedName>
</protein>
<sequence>MEGGVCACVEVGKSWPRWHGGDRLYKSGAAEGPLAELGWSRLVEGIEEKGGRVGELRADWEEGESCEFGVEGHNNMSSRSHRQEVVNHNQFLNQGVDEEEMEIDVDSDEVLKAHDDGILQPRKDVGVDHHEIVI</sequence>
<keyword evidence="2" id="KW-1185">Reference proteome</keyword>
<dbReference type="EMBL" id="CM056814">
    <property type="protein sequence ID" value="KAJ8627538.1"/>
    <property type="molecule type" value="Genomic_DNA"/>
</dbReference>
<evidence type="ECO:0000313" key="1">
    <source>
        <dbReference type="EMBL" id="KAJ8627538.1"/>
    </source>
</evidence>
<proteinExistence type="predicted"/>
<reference evidence="1 2" key="1">
    <citation type="journal article" date="2022" name="Hortic Res">
        <title>A haplotype resolved chromosomal level avocado genome allows analysis of novel avocado genes.</title>
        <authorList>
            <person name="Nath O."/>
            <person name="Fletcher S.J."/>
            <person name="Hayward A."/>
            <person name="Shaw L.M."/>
            <person name="Masouleh A.K."/>
            <person name="Furtado A."/>
            <person name="Henry R.J."/>
            <person name="Mitter N."/>
        </authorList>
    </citation>
    <scope>NUCLEOTIDE SEQUENCE [LARGE SCALE GENOMIC DNA]</scope>
    <source>
        <strain evidence="2">cv. Hass</strain>
    </source>
</reference>
<evidence type="ECO:0000313" key="2">
    <source>
        <dbReference type="Proteomes" id="UP001234297"/>
    </source>
</evidence>